<proteinExistence type="predicted"/>
<reference evidence="6 7" key="1">
    <citation type="submission" date="2014-12" db="EMBL/GenBank/DDBJ databases">
        <title>Frankia sp. BMG5.1 draft genome.</title>
        <authorList>
            <person name="Gtari M."/>
            <person name="Ghodhbane-Gtari F."/>
            <person name="Nouioui I."/>
            <person name="Ktari A."/>
            <person name="Hezbri K."/>
            <person name="Mimouni W."/>
            <person name="Sbissi I."/>
            <person name="Ayari A."/>
            <person name="Yamanaka T."/>
            <person name="Normand P."/>
            <person name="Tisa L.S."/>
            <person name="Boudabous A."/>
        </authorList>
    </citation>
    <scope>NUCLEOTIDE SEQUENCE [LARGE SCALE GENOMIC DNA]</scope>
    <source>
        <strain evidence="6 7">BMG5.1</strain>
    </source>
</reference>
<dbReference type="Gene3D" id="3.40.47.10">
    <property type="match status" value="1"/>
</dbReference>
<feature type="non-terminal residue" evidence="6">
    <location>
        <position position="285"/>
    </location>
</feature>
<gene>
    <name evidence="6" type="ORF">FrCorBMG51_24080</name>
</gene>
<feature type="domain" description="Ketosynthase family 3 (KS3)" evidence="5">
    <location>
        <begin position="59"/>
        <end position="285"/>
    </location>
</feature>
<dbReference type="PANTHER" id="PTHR43775:SF51">
    <property type="entry name" value="INACTIVE PHENOLPHTHIOCEROL SYNTHESIS POLYKETIDE SYNTHASE TYPE I PKS1-RELATED"/>
    <property type="match status" value="1"/>
</dbReference>
<accession>A0ABR5EYP1</accession>
<dbReference type="PROSITE" id="PS52004">
    <property type="entry name" value="KS3_2"/>
    <property type="match status" value="1"/>
</dbReference>
<dbReference type="SUPFAM" id="SSF101173">
    <property type="entry name" value="Docking domain B of the erythromycin polyketide synthase (DEBS)"/>
    <property type="match status" value="1"/>
</dbReference>
<dbReference type="InterPro" id="IPR015083">
    <property type="entry name" value="NorB/c/GfsB-D-like_docking"/>
</dbReference>
<dbReference type="InterPro" id="IPR016039">
    <property type="entry name" value="Thiolase-like"/>
</dbReference>
<feature type="compositionally biased region" description="Basic and acidic residues" evidence="4">
    <location>
        <begin position="101"/>
        <end position="111"/>
    </location>
</feature>
<comment type="cofactor">
    <cofactor evidence="1">
        <name>pantetheine 4'-phosphate</name>
        <dbReference type="ChEBI" id="CHEBI:47942"/>
    </cofactor>
</comment>
<dbReference type="Pfam" id="PF08990">
    <property type="entry name" value="Docking"/>
    <property type="match status" value="1"/>
</dbReference>
<dbReference type="InterPro" id="IPR036299">
    <property type="entry name" value="Polyketide_synth_docking_sf"/>
</dbReference>
<organism evidence="6 7">
    <name type="scientific">Protofrankia coriariae</name>
    <dbReference type="NCBI Taxonomy" id="1562887"/>
    <lineage>
        <taxon>Bacteria</taxon>
        <taxon>Bacillati</taxon>
        <taxon>Actinomycetota</taxon>
        <taxon>Actinomycetes</taxon>
        <taxon>Frankiales</taxon>
        <taxon>Frankiaceae</taxon>
        <taxon>Protofrankia</taxon>
    </lineage>
</organism>
<name>A0ABR5EYP1_9ACTN</name>
<dbReference type="PANTHER" id="PTHR43775">
    <property type="entry name" value="FATTY ACID SYNTHASE"/>
    <property type="match status" value="1"/>
</dbReference>
<comment type="caution">
    <text evidence="6">The sequence shown here is derived from an EMBL/GenBank/DDBJ whole genome shotgun (WGS) entry which is preliminary data.</text>
</comment>
<dbReference type="SMART" id="SM00825">
    <property type="entry name" value="PKS_KS"/>
    <property type="match status" value="1"/>
</dbReference>
<dbReference type="InterPro" id="IPR050091">
    <property type="entry name" value="PKS_NRPS_Biosynth_Enz"/>
</dbReference>
<evidence type="ECO:0000313" key="6">
    <source>
        <dbReference type="EMBL" id="KLL09552.1"/>
    </source>
</evidence>
<evidence type="ECO:0000256" key="4">
    <source>
        <dbReference type="SAM" id="MobiDB-lite"/>
    </source>
</evidence>
<dbReference type="CDD" id="cd00833">
    <property type="entry name" value="PKS"/>
    <property type="match status" value="1"/>
</dbReference>
<dbReference type="Proteomes" id="UP000035425">
    <property type="component" value="Unassembled WGS sequence"/>
</dbReference>
<dbReference type="EMBL" id="JWIO01000081">
    <property type="protein sequence ID" value="KLL09552.1"/>
    <property type="molecule type" value="Genomic_DNA"/>
</dbReference>
<sequence>MSTASSGSQVPPVSSASAASAASAGGGSREEKLRDYLRRATADLRAARAQVQELTSSRHEPIAIIGIGCRYPGGVQSPDDLWRLVADGRDVVGPPPTDRGWNLDDRYDPDPARPGTTYSREGGFLPDAGDFDAAFFGISPREALAAEPQQRLLLETAWEALEHAGINPTTLRGSDTGVFVGVIASDYGAGAGAAAIQPLEGYVLTGGTTMRRLRPGGVLVRFRGPDRHRGHRLLVVAGRAAPGRGRAAVRRVRARAGRRRDRDAHPAIVRRVLPAARAGAGRPLQ</sequence>
<keyword evidence="2" id="KW-0808">Transferase</keyword>
<evidence type="ECO:0000259" key="5">
    <source>
        <dbReference type="PROSITE" id="PS52004"/>
    </source>
</evidence>
<dbReference type="Pfam" id="PF00109">
    <property type="entry name" value="ketoacyl-synt"/>
    <property type="match status" value="1"/>
</dbReference>
<evidence type="ECO:0000256" key="3">
    <source>
        <dbReference type="ARBA" id="ARBA00023268"/>
    </source>
</evidence>
<dbReference type="InterPro" id="IPR020841">
    <property type="entry name" value="PKS_Beta-ketoAc_synthase_dom"/>
</dbReference>
<dbReference type="InterPro" id="IPR014030">
    <property type="entry name" value="Ketoacyl_synth_N"/>
</dbReference>
<feature type="region of interest" description="Disordered" evidence="4">
    <location>
        <begin position="1"/>
        <end position="34"/>
    </location>
</feature>
<evidence type="ECO:0000313" key="7">
    <source>
        <dbReference type="Proteomes" id="UP000035425"/>
    </source>
</evidence>
<feature type="compositionally biased region" description="Low complexity" evidence="4">
    <location>
        <begin position="1"/>
        <end position="23"/>
    </location>
</feature>
<dbReference type="SUPFAM" id="SSF53901">
    <property type="entry name" value="Thiolase-like"/>
    <property type="match status" value="1"/>
</dbReference>
<keyword evidence="7" id="KW-1185">Reference proteome</keyword>
<keyword evidence="3" id="KW-0511">Multifunctional enzyme</keyword>
<protein>
    <recommendedName>
        <fullName evidence="5">Ketosynthase family 3 (KS3) domain-containing protein</fullName>
    </recommendedName>
</protein>
<evidence type="ECO:0000256" key="1">
    <source>
        <dbReference type="ARBA" id="ARBA00001957"/>
    </source>
</evidence>
<evidence type="ECO:0000256" key="2">
    <source>
        <dbReference type="ARBA" id="ARBA00022679"/>
    </source>
</evidence>
<feature type="region of interest" description="Disordered" evidence="4">
    <location>
        <begin position="93"/>
        <end position="123"/>
    </location>
</feature>